<keyword evidence="3" id="KW-1185">Reference proteome</keyword>
<feature type="domain" description="Protein kinase" evidence="1">
    <location>
        <begin position="1"/>
        <end position="100"/>
    </location>
</feature>
<dbReference type="PANTHER" id="PTHR45707">
    <property type="entry name" value="C2 CALCIUM/LIPID-BINDING PLANT PHOSPHORIBOSYLTRANSFERASE FAMILY PROTEIN"/>
    <property type="match status" value="1"/>
</dbReference>
<dbReference type="Proteomes" id="UP001054889">
    <property type="component" value="Unassembled WGS sequence"/>
</dbReference>
<reference evidence="2" key="2">
    <citation type="submission" date="2021-12" db="EMBL/GenBank/DDBJ databases">
        <title>Resequencing data analysis of finger millet.</title>
        <authorList>
            <person name="Hatakeyama M."/>
            <person name="Aluri S."/>
            <person name="Balachadran M.T."/>
            <person name="Sivarajan S.R."/>
            <person name="Poveda L."/>
            <person name="Shimizu-Inatsugi R."/>
            <person name="Schlapbach R."/>
            <person name="Sreeman S.M."/>
            <person name="Shimizu K.K."/>
        </authorList>
    </citation>
    <scope>NUCLEOTIDE SEQUENCE</scope>
</reference>
<dbReference type="PROSITE" id="PS50011">
    <property type="entry name" value="PROTEIN_KINASE_DOM"/>
    <property type="match status" value="1"/>
</dbReference>
<proteinExistence type="predicted"/>
<name>A0AAV5DA34_ELECO</name>
<dbReference type="SUPFAM" id="SSF56112">
    <property type="entry name" value="Protein kinase-like (PK-like)"/>
    <property type="match status" value="1"/>
</dbReference>
<accession>A0AAV5DA34</accession>
<dbReference type="GO" id="GO:0004672">
    <property type="term" value="F:protein kinase activity"/>
    <property type="evidence" value="ECO:0007669"/>
    <property type="project" value="InterPro"/>
</dbReference>
<sequence>MVPKIADFGISKSFDEKQSIESIMQTFPCRGYIAPESYGGVISLKSDIYSLGIIIIEILTGQKCCPDIQNVRKFISHVSVLKVVLVGHAARLSMNTTQLT</sequence>
<evidence type="ECO:0000313" key="3">
    <source>
        <dbReference type="Proteomes" id="UP001054889"/>
    </source>
</evidence>
<dbReference type="InterPro" id="IPR000719">
    <property type="entry name" value="Prot_kinase_dom"/>
</dbReference>
<evidence type="ECO:0000259" key="1">
    <source>
        <dbReference type="PROSITE" id="PS50011"/>
    </source>
</evidence>
<gene>
    <name evidence="2" type="primary">ga24650</name>
    <name evidence="2" type="ORF">PR202_ga24650</name>
</gene>
<evidence type="ECO:0000313" key="2">
    <source>
        <dbReference type="EMBL" id="GJN06880.1"/>
    </source>
</evidence>
<dbReference type="GO" id="GO:0005524">
    <property type="term" value="F:ATP binding"/>
    <property type="evidence" value="ECO:0007669"/>
    <property type="project" value="InterPro"/>
</dbReference>
<protein>
    <recommendedName>
        <fullName evidence="1">Protein kinase domain-containing protein</fullName>
    </recommendedName>
</protein>
<organism evidence="2 3">
    <name type="scientific">Eleusine coracana subsp. coracana</name>
    <dbReference type="NCBI Taxonomy" id="191504"/>
    <lineage>
        <taxon>Eukaryota</taxon>
        <taxon>Viridiplantae</taxon>
        <taxon>Streptophyta</taxon>
        <taxon>Embryophyta</taxon>
        <taxon>Tracheophyta</taxon>
        <taxon>Spermatophyta</taxon>
        <taxon>Magnoliopsida</taxon>
        <taxon>Liliopsida</taxon>
        <taxon>Poales</taxon>
        <taxon>Poaceae</taxon>
        <taxon>PACMAD clade</taxon>
        <taxon>Chloridoideae</taxon>
        <taxon>Cynodonteae</taxon>
        <taxon>Eleusininae</taxon>
        <taxon>Eleusine</taxon>
    </lineage>
</organism>
<dbReference type="AlphaFoldDB" id="A0AAV5DA34"/>
<dbReference type="PANTHER" id="PTHR45707:SF70">
    <property type="entry name" value="PROTEIN KINASE DOMAIN-CONTAINING PROTEIN"/>
    <property type="match status" value="1"/>
</dbReference>
<reference evidence="2" key="1">
    <citation type="journal article" date="2018" name="DNA Res.">
        <title>Multiple hybrid de novo genome assembly of finger millet, an orphan allotetraploid crop.</title>
        <authorList>
            <person name="Hatakeyama M."/>
            <person name="Aluri S."/>
            <person name="Balachadran M.T."/>
            <person name="Sivarajan S.R."/>
            <person name="Patrignani A."/>
            <person name="Gruter S."/>
            <person name="Poveda L."/>
            <person name="Shimizu-Inatsugi R."/>
            <person name="Baeten J."/>
            <person name="Francoijs K.J."/>
            <person name="Nataraja K.N."/>
            <person name="Reddy Y.A.N."/>
            <person name="Phadnis S."/>
            <person name="Ravikumar R.L."/>
            <person name="Schlapbach R."/>
            <person name="Sreeman S.M."/>
            <person name="Shimizu K.K."/>
        </authorList>
    </citation>
    <scope>NUCLEOTIDE SEQUENCE</scope>
</reference>
<comment type="caution">
    <text evidence="2">The sequence shown here is derived from an EMBL/GenBank/DDBJ whole genome shotgun (WGS) entry which is preliminary data.</text>
</comment>
<dbReference type="Pfam" id="PF00069">
    <property type="entry name" value="Pkinase"/>
    <property type="match status" value="1"/>
</dbReference>
<dbReference type="EMBL" id="BQKI01000013">
    <property type="protein sequence ID" value="GJN06880.1"/>
    <property type="molecule type" value="Genomic_DNA"/>
</dbReference>
<dbReference type="Gene3D" id="1.10.510.10">
    <property type="entry name" value="Transferase(Phosphotransferase) domain 1"/>
    <property type="match status" value="1"/>
</dbReference>
<dbReference type="InterPro" id="IPR011009">
    <property type="entry name" value="Kinase-like_dom_sf"/>
</dbReference>